<evidence type="ECO:0000313" key="12">
    <source>
        <dbReference type="Proteomes" id="UP000603453"/>
    </source>
</evidence>
<dbReference type="InterPro" id="IPR016435">
    <property type="entry name" value="DPH1/DPH2"/>
</dbReference>
<evidence type="ECO:0000256" key="5">
    <source>
        <dbReference type="ARBA" id="ARBA00022723"/>
    </source>
</evidence>
<evidence type="ECO:0000256" key="8">
    <source>
        <dbReference type="ARBA" id="ARBA00034128"/>
    </source>
</evidence>
<dbReference type="PANTHER" id="PTHR10762:SF2">
    <property type="entry name" value="2-(3-AMINO-3-CARBOXYPROPYL)HISTIDINE SYNTHASE SUBUNIT 2"/>
    <property type="match status" value="1"/>
</dbReference>
<dbReference type="Pfam" id="PF01866">
    <property type="entry name" value="Diphthamide_syn"/>
    <property type="match status" value="2"/>
</dbReference>
<dbReference type="GO" id="GO:0005737">
    <property type="term" value="C:cytoplasm"/>
    <property type="evidence" value="ECO:0007669"/>
    <property type="project" value="UniProtKB-SubCell"/>
</dbReference>
<dbReference type="PANTHER" id="PTHR10762">
    <property type="entry name" value="DIPHTHAMIDE BIOSYNTHESIS PROTEIN"/>
    <property type="match status" value="1"/>
</dbReference>
<dbReference type="GO" id="GO:0046872">
    <property type="term" value="F:metal ion binding"/>
    <property type="evidence" value="ECO:0007669"/>
    <property type="project" value="UniProtKB-KW"/>
</dbReference>
<dbReference type="NCBIfam" id="TIGR00322">
    <property type="entry name" value="diphth2_R"/>
    <property type="match status" value="2"/>
</dbReference>
<evidence type="ECO:0000256" key="7">
    <source>
        <dbReference type="ARBA" id="ARBA00023014"/>
    </source>
</evidence>
<dbReference type="InterPro" id="IPR042265">
    <property type="entry name" value="DPH1/DPH2_3"/>
</dbReference>
<name>A0A8H7RJ07_9FUNG</name>
<evidence type="ECO:0000313" key="11">
    <source>
        <dbReference type="EMBL" id="KAG2211864.1"/>
    </source>
</evidence>
<comment type="caution">
    <text evidence="11">The sequence shown here is derived from an EMBL/GenBank/DDBJ whole genome shotgun (WGS) entry which is preliminary data.</text>
</comment>
<dbReference type="GO" id="GO:0051536">
    <property type="term" value="F:iron-sulfur cluster binding"/>
    <property type="evidence" value="ECO:0007669"/>
    <property type="project" value="UniProtKB-KW"/>
</dbReference>
<dbReference type="GO" id="GO:0090560">
    <property type="term" value="F:2-(3-amino-3-carboxypropyl)histidine synthase activity"/>
    <property type="evidence" value="ECO:0007669"/>
    <property type="project" value="InterPro"/>
</dbReference>
<keyword evidence="7 10" id="KW-0411">Iron-sulfur</keyword>
<dbReference type="AlphaFoldDB" id="A0A8H7RJ07"/>
<comment type="subunit">
    <text evidence="8">Component of the 2-(3-amino-3-carboxypropyl)histidine synthase complex composed of DPH1, DPH2, DPH3 and a NADH-dependent reductase, predominantly CBR1.</text>
</comment>
<proteinExistence type="inferred from homology"/>
<evidence type="ECO:0000256" key="9">
    <source>
        <dbReference type="ARBA" id="ARBA00054092"/>
    </source>
</evidence>
<dbReference type="SFLD" id="SFLDS00032">
    <property type="entry name" value="Radical_SAM_3-amino-3-carboxyp"/>
    <property type="match status" value="1"/>
</dbReference>
<comment type="function">
    <text evidence="10">Required for the first step of diphthamide biosynthesis, a post-translational modification of histidine which occurs in elongation factor 2. DPH1 and DPH2 transfer a 3-amino-3-carboxypropyl (ACP) group from S-adenosyl-L-methionine (SAM) to a histidine residue, the reaction is assisted by a reduction system comprising DPH3 and a NADH-dependent reductase. Facilitates the reduction of the catalytic iron-sulfur cluster found in the DPH1 subunit.</text>
</comment>
<evidence type="ECO:0000256" key="6">
    <source>
        <dbReference type="ARBA" id="ARBA00023004"/>
    </source>
</evidence>
<dbReference type="EMBL" id="JAEPRD010000007">
    <property type="protein sequence ID" value="KAG2211864.1"/>
    <property type="molecule type" value="Genomic_DNA"/>
</dbReference>
<keyword evidence="12" id="KW-1185">Reference proteome</keyword>
<dbReference type="Proteomes" id="UP000603453">
    <property type="component" value="Unassembled WGS sequence"/>
</dbReference>
<comment type="similarity">
    <text evidence="3 10">Belongs to the DPH1/DPH2 family. DPH2 subfamily.</text>
</comment>
<dbReference type="SFLD" id="SFLDG01121">
    <property type="entry name" value="Diphthamide_biosynthesis"/>
    <property type="match status" value="1"/>
</dbReference>
<dbReference type="InterPro" id="IPR010014">
    <property type="entry name" value="DHP2"/>
</dbReference>
<keyword evidence="10" id="KW-0963">Cytoplasm</keyword>
<evidence type="ECO:0000256" key="2">
    <source>
        <dbReference type="ARBA" id="ARBA00005156"/>
    </source>
</evidence>
<comment type="pathway">
    <text evidence="2 10">Protein modification; peptidyl-diphthamide biosynthesis.</text>
</comment>
<accession>A0A8H7RJ07</accession>
<comment type="subcellular location">
    <subcellularLocation>
        <location evidence="10">Cytoplasm</location>
    </subcellularLocation>
</comment>
<evidence type="ECO:0000256" key="3">
    <source>
        <dbReference type="ARBA" id="ARBA00006179"/>
    </source>
</evidence>
<dbReference type="GO" id="GO:0017183">
    <property type="term" value="P:protein histidyl modification to diphthamide"/>
    <property type="evidence" value="ECO:0007669"/>
    <property type="project" value="UniProtKB-UniPathway"/>
</dbReference>
<comment type="cofactor">
    <cofactor evidence="1">
        <name>[4Fe-4S] cluster</name>
        <dbReference type="ChEBI" id="CHEBI:49883"/>
    </cofactor>
</comment>
<dbReference type="FunFam" id="3.40.50.11860:FF:000001">
    <property type="entry name" value="2-(3-amino-3-carboxypropyl)histidine synthase subunit 2"/>
    <property type="match status" value="1"/>
</dbReference>
<dbReference type="NCBIfam" id="TIGR00272">
    <property type="entry name" value="DPH2"/>
    <property type="match status" value="1"/>
</dbReference>
<keyword evidence="6 10" id="KW-0408">Iron</keyword>
<reference evidence="11" key="1">
    <citation type="submission" date="2020-12" db="EMBL/GenBank/DDBJ databases">
        <title>Metabolic potential, ecology and presence of endohyphal bacteria is reflected in genomic diversity of Mucoromycotina.</title>
        <authorList>
            <person name="Muszewska A."/>
            <person name="Okrasinska A."/>
            <person name="Steczkiewicz K."/>
            <person name="Drgas O."/>
            <person name="Orlowska M."/>
            <person name="Perlinska-Lenart U."/>
            <person name="Aleksandrzak-Piekarczyk T."/>
            <person name="Szatraj K."/>
            <person name="Zielenkiewicz U."/>
            <person name="Pilsyk S."/>
            <person name="Malc E."/>
            <person name="Mieczkowski P."/>
            <person name="Kruszewska J.S."/>
            <person name="Biernat P."/>
            <person name="Pawlowska J."/>
        </authorList>
    </citation>
    <scope>NUCLEOTIDE SEQUENCE</scope>
    <source>
        <strain evidence="11">WA0000017839</strain>
    </source>
</reference>
<sequence>MAANGPTNFADDGRDVIERQIEVKSEKHKNITELYEIDRTVTRILEGGFKRIALQFPDEFLADAAAVSKELGEKTGNDIFILADTSYGSCCVDEVAAEHINADLIVHYGRSCLSPTSRLPVLYVFGQQPVDLEHCKNEFKMMFPDKSTPVIIMCDVEYSYATESLTAELAKTYQHIIPTIIQTESKLQTTLDKTTKRPAAGGCCSRDDTNNRSCCSSQKVEIKEKCCGQNNCDQTEEEEEEDIDSEEESTIIPPSAPIENVDELKAEMKRGGRYFELPENISMEDCSIFFIGTESLTLTNIMMVHNKCPLFTYDPKSKIARQESVQVNRMLMKRYVLVQKAKDADTIGIVVGTLGVASYLNIIEHLKKVIKASGRKSYFFVMGKLNVAKMANFMEVDCYVLVSCPENSLIDSKEFYRPIITPFELEIALIRDMEWTGNYITDFSKLLPQLRSDDFTYDEEKDDNASSDEEAHFSLITGQYKTGPFHKAGGAAKDDSGEVLTSTLTDLTLRNKETSISMLLNSTAGEYLKNRTYRGLEANVGEDEAADIQEGLSGIARGYVYEKEDGNDE</sequence>
<comment type="function">
    <text evidence="9">Required for the first step of diphthamide biosynthesis, a post-translational modification of histidine which occurs in elongation factor 2. DPH1 and DPH2 transfer a 3-amino-3-carboxypropyl (ACP) group from S-adenosyl-L-methionine (SAM) to a histidine residue, the reaction is assisted by a reduction system comprising DPH3 and a NADH-dependent reductase, predominantly CBR1. Facilitates the reduction of the catalytic iron-sulfur cluster found in the DPH1 subunit.</text>
</comment>
<dbReference type="SFLD" id="SFLDF00408">
    <property type="entry name" value="Diphthamide_biosynthesis_famil"/>
    <property type="match status" value="1"/>
</dbReference>
<organism evidence="11 12">
    <name type="scientific">Mucor saturninus</name>
    <dbReference type="NCBI Taxonomy" id="64648"/>
    <lineage>
        <taxon>Eukaryota</taxon>
        <taxon>Fungi</taxon>
        <taxon>Fungi incertae sedis</taxon>
        <taxon>Mucoromycota</taxon>
        <taxon>Mucoromycotina</taxon>
        <taxon>Mucoromycetes</taxon>
        <taxon>Mucorales</taxon>
        <taxon>Mucorineae</taxon>
        <taxon>Mucoraceae</taxon>
        <taxon>Mucor</taxon>
    </lineage>
</organism>
<gene>
    <name evidence="11" type="ORF">INT47_004551</name>
</gene>
<evidence type="ECO:0000256" key="10">
    <source>
        <dbReference type="RuleBase" id="RU364133"/>
    </source>
</evidence>
<dbReference type="UniPathway" id="UPA00559"/>
<dbReference type="Gene3D" id="3.40.50.11860">
    <property type="entry name" value="Diphthamide synthesis DPH1/DPH2 domain 3"/>
    <property type="match status" value="1"/>
</dbReference>
<dbReference type="InterPro" id="IPR042263">
    <property type="entry name" value="DPH1/DPH2_1"/>
</dbReference>
<evidence type="ECO:0000256" key="1">
    <source>
        <dbReference type="ARBA" id="ARBA00001966"/>
    </source>
</evidence>
<dbReference type="FunFam" id="3.40.50.11840:FF:000002">
    <property type="entry name" value="2-(3-amino-3-carboxypropyl)histidine synthase subunit 2"/>
    <property type="match status" value="1"/>
</dbReference>
<protein>
    <recommendedName>
        <fullName evidence="4 10">2-(3-amino-3-carboxypropyl)histidine synthase subunit 2</fullName>
    </recommendedName>
</protein>
<dbReference type="OrthoDB" id="449241at2759"/>
<dbReference type="Gene3D" id="3.40.50.11840">
    <property type="entry name" value="Diphthamide synthesis DPH1/DPH2 domain 1"/>
    <property type="match status" value="1"/>
</dbReference>
<evidence type="ECO:0000256" key="4">
    <source>
        <dbReference type="ARBA" id="ARBA00021914"/>
    </source>
</evidence>
<keyword evidence="5 10" id="KW-0479">Metal-binding</keyword>